<dbReference type="SUPFAM" id="SSF82171">
    <property type="entry name" value="DPP6 N-terminal domain-like"/>
    <property type="match status" value="1"/>
</dbReference>
<keyword evidence="1" id="KW-0378">Hydrolase</keyword>
<gene>
    <name evidence="3" type="ORF">AVDCRST_MAG25-208</name>
</gene>
<dbReference type="GO" id="GO:0006508">
    <property type="term" value="P:proteolysis"/>
    <property type="evidence" value="ECO:0007669"/>
    <property type="project" value="InterPro"/>
</dbReference>
<dbReference type="GO" id="GO:0004252">
    <property type="term" value="F:serine-type endopeptidase activity"/>
    <property type="evidence" value="ECO:0007669"/>
    <property type="project" value="TreeGrafter"/>
</dbReference>
<dbReference type="SUPFAM" id="SSF53474">
    <property type="entry name" value="alpha/beta-Hydrolases"/>
    <property type="match status" value="1"/>
</dbReference>
<organism evidence="3">
    <name type="scientific">uncultured Rubrobacteraceae bacterium</name>
    <dbReference type="NCBI Taxonomy" id="349277"/>
    <lineage>
        <taxon>Bacteria</taxon>
        <taxon>Bacillati</taxon>
        <taxon>Actinomycetota</taxon>
        <taxon>Rubrobacteria</taxon>
        <taxon>Rubrobacterales</taxon>
        <taxon>Rubrobacteraceae</taxon>
        <taxon>environmental samples</taxon>
    </lineage>
</organism>
<dbReference type="PANTHER" id="PTHR42776">
    <property type="entry name" value="SERINE PEPTIDASE S9 FAMILY MEMBER"/>
    <property type="match status" value="1"/>
</dbReference>
<dbReference type="InterPro" id="IPR029058">
    <property type="entry name" value="AB_hydrolase_fold"/>
</dbReference>
<evidence type="ECO:0000259" key="2">
    <source>
        <dbReference type="Pfam" id="PF00326"/>
    </source>
</evidence>
<protein>
    <submittedName>
        <fullName evidence="3">Probable dipeptidyl anminopeptidase</fullName>
    </submittedName>
</protein>
<sequence>MDADRYLDALLSVPVLSGPEVSPDGGWIAWSWSRLGPAADVFAGPTDGSSPPVRLTETAEGDTMVASWAPDGGSVLVTQDTDGDERARLYRVRLDEPGVMEPLTGPNPNYYLGGGRLHPNGRWLFYSANLDAESGEETEEDRLFRHDLESGELLALARPERGSIAEPELNREGTHVLYTRTELHPAGRQVWLVDVEGRWDREILNFGDAAKVSASWFPDGRRVLFLAEAGPYRRLGVWSMDDGEARWLLDDPGRNVEEAFVPPNGGPVVVVGIEGAGIKASLLDAETGAEFAAPGLPGNVVPLAPVEGGWACKHYDARHPVDLIRLGEGGEPASITGLPDRTDLDPSRLAAAEDFRWRSVDGLEVQGWLYRASGEIIGTVVLVHGGPTSHVEDRFNAQVHYLVARGFHVLAPNYRGSTGFGLPYQESIKEDGWGGREQEDIKAGIGALIEAGVATPGRVGVTGTSYGGYSAWWAITHHPPEIVAAAAPICGMTDLVVDYHATRPDLRPYSEEMMGGTPDEARDRYRERSPINSVANIRGRLLIVQGMQDPNVTPENVDVVVRALGREGIPYELLTFEDEGHGISRPWNLKKLYPRLADFFEAAFSAR</sequence>
<dbReference type="AlphaFoldDB" id="A0A6J4QVN5"/>
<name>A0A6J4QVN5_9ACTN</name>
<reference evidence="3" key="1">
    <citation type="submission" date="2020-02" db="EMBL/GenBank/DDBJ databases">
        <authorList>
            <person name="Meier V. D."/>
        </authorList>
    </citation>
    <scope>NUCLEOTIDE SEQUENCE</scope>
    <source>
        <strain evidence="3">AVDCRST_MAG25</strain>
    </source>
</reference>
<feature type="domain" description="Peptidase S9 prolyl oligopeptidase catalytic" evidence="2">
    <location>
        <begin position="395"/>
        <end position="605"/>
    </location>
</feature>
<dbReference type="Pfam" id="PF00326">
    <property type="entry name" value="Peptidase_S9"/>
    <property type="match status" value="1"/>
</dbReference>
<dbReference type="InterPro" id="IPR011042">
    <property type="entry name" value="6-blade_b-propeller_TolB-like"/>
</dbReference>
<proteinExistence type="predicted"/>
<evidence type="ECO:0000256" key="1">
    <source>
        <dbReference type="ARBA" id="ARBA00022801"/>
    </source>
</evidence>
<evidence type="ECO:0000313" key="3">
    <source>
        <dbReference type="EMBL" id="CAA9456689.1"/>
    </source>
</evidence>
<dbReference type="Gene3D" id="3.40.50.1820">
    <property type="entry name" value="alpha/beta hydrolase"/>
    <property type="match status" value="1"/>
</dbReference>
<dbReference type="InterPro" id="IPR001375">
    <property type="entry name" value="Peptidase_S9_cat"/>
</dbReference>
<dbReference type="EMBL" id="CADCVI010000016">
    <property type="protein sequence ID" value="CAA9456689.1"/>
    <property type="molecule type" value="Genomic_DNA"/>
</dbReference>
<dbReference type="Gene3D" id="2.120.10.30">
    <property type="entry name" value="TolB, C-terminal domain"/>
    <property type="match status" value="2"/>
</dbReference>
<accession>A0A6J4QVN5</accession>
<dbReference type="PANTHER" id="PTHR42776:SF27">
    <property type="entry name" value="DIPEPTIDYL PEPTIDASE FAMILY MEMBER 6"/>
    <property type="match status" value="1"/>
</dbReference>